<gene>
    <name evidence="1" type="ORF">TvY486_0043380</name>
</gene>
<organism evidence="1 2">
    <name type="scientific">Trypanosoma vivax (strain Y486)</name>
    <dbReference type="NCBI Taxonomy" id="1055687"/>
    <lineage>
        <taxon>Eukaryota</taxon>
        <taxon>Discoba</taxon>
        <taxon>Euglenozoa</taxon>
        <taxon>Kinetoplastea</taxon>
        <taxon>Metakinetoplastina</taxon>
        <taxon>Trypanosomatida</taxon>
        <taxon>Trypanosomatidae</taxon>
        <taxon>Trypanosoma</taxon>
        <taxon>Duttonella</taxon>
    </lineage>
</organism>
<dbReference type="CDD" id="cd22997">
    <property type="entry name" value="GT_LH"/>
    <property type="match status" value="1"/>
</dbReference>
<keyword evidence="2" id="KW-1185">Reference proteome</keyword>
<accession>F9WV34</accession>
<dbReference type="PANTHER" id="PTHR36587">
    <property type="entry name" value="EXPRESSION SITE-ASSOCIATED GENE 3 (ESAG3)-LIKE PROTEIN"/>
    <property type="match status" value="1"/>
</dbReference>
<proteinExistence type="predicted"/>
<dbReference type="PANTHER" id="PTHR36587:SF2">
    <property type="entry name" value="EXPRESSION SITE-ASSOCIATED GENE 3 (ESAG3)-LIKE PROTEIN"/>
    <property type="match status" value="1"/>
</dbReference>
<dbReference type="Proteomes" id="UP000009027">
    <property type="component" value="Unassembled WGS sequence"/>
</dbReference>
<dbReference type="VEuPathDB" id="TriTrypDB:TvY486_0043380"/>
<dbReference type="AlphaFoldDB" id="F9WV34"/>
<evidence type="ECO:0000313" key="1">
    <source>
        <dbReference type="EMBL" id="CCD21437.1"/>
    </source>
</evidence>
<evidence type="ECO:0000313" key="2">
    <source>
        <dbReference type="Proteomes" id="UP000009027"/>
    </source>
</evidence>
<reference evidence="1 2" key="1">
    <citation type="journal article" date="2012" name="Proc. Natl. Acad. Sci. U.S.A.">
        <title>Antigenic diversity is generated by distinct evolutionary mechanisms in African trypanosome species.</title>
        <authorList>
            <person name="Jackson A.P."/>
            <person name="Berry A."/>
            <person name="Aslett M."/>
            <person name="Allison H.C."/>
            <person name="Burton P."/>
            <person name="Vavrova-Anderson J."/>
            <person name="Brown R."/>
            <person name="Browne H."/>
            <person name="Corton N."/>
            <person name="Hauser H."/>
            <person name="Gamble J."/>
            <person name="Gilderthorp R."/>
            <person name="Marcello L."/>
            <person name="McQuillan J."/>
            <person name="Otto T.D."/>
            <person name="Quail M.A."/>
            <person name="Sanders M.J."/>
            <person name="van Tonder A."/>
            <person name="Ginger M.L."/>
            <person name="Field M.C."/>
            <person name="Barry J.D."/>
            <person name="Hertz-Fowler C."/>
            <person name="Berriman M."/>
        </authorList>
    </citation>
    <scope>NUCLEOTIDE SEQUENCE</scope>
    <source>
        <strain evidence="1 2">Y486</strain>
    </source>
</reference>
<sequence>MTMKGTAFRCLRFISPGTQRRKLCIWAALIALFVPFLVVQHLVFPKAALPTGFDNPLRGNLWPPCTACGPRVVFVSAQTKPSPGWCRMMISAILSNISVVTIGEGATYSHASRPAWILDYINDAGLRDEDVVVAFDGSDTFFTAAANAKKAVEDFLSQTAADPGTFSVAARSGPQRAPLQFESQVWCFAPQLKMMLDSGPSEKFAKCKWHYADALAQANAVDPNQRLMRPPESGFAYLSGGAMVGRVWAIREAFRAYAMILQKSRWWWCDQSIWTLLYLWSASPYSTVEVGFRPRHGLISLDFDNIFSMFPRFGLKGSPALIHLPGHSKSWKQRIPGFLAGTAWYPLLQSSPAFRKDARKMIEAAAIEVYNSRGQRSMRRFSDVCVLKDALNPTWLASALSK</sequence>
<protein>
    <submittedName>
        <fullName evidence="1">Expression site-associated gene (ESAG) protein, putative</fullName>
    </submittedName>
</protein>
<name>F9WV34_TRYVY</name>
<dbReference type="EMBL" id="CAEX01007689">
    <property type="protein sequence ID" value="CCD21437.1"/>
    <property type="molecule type" value="Genomic_DNA"/>
</dbReference>